<proteinExistence type="inferred from homology"/>
<evidence type="ECO:0008006" key="4">
    <source>
        <dbReference type="Google" id="ProtNLM"/>
    </source>
</evidence>
<dbReference type="HAMAP" id="MF_00376">
    <property type="entry name" value="Dephospho_CoA_kinase"/>
    <property type="match status" value="1"/>
</dbReference>
<keyword evidence="1" id="KW-0547">Nucleotide-binding</keyword>
<protein>
    <recommendedName>
        <fullName evidence="4">Dephospho-CoA kinase</fullName>
    </recommendedName>
</protein>
<sequence length="206" mass="22129">MGSGKSTVGEMLTGRGAVLVDADAIVRELQAPGTPVFEAMVARWGAGIVDNDGSLDRAEVAARVFADPAELLALNSIVHPALGKELQRCREALAGTDATVILDIPLLVESGYRDLDGVVVVDTELAVAVARLVRLRGFTERDARKRIDAQASREERLAIADLVLDNNGSIDDLAVEVARCWAWIGTLNRPLLGRPVSRLRSRVEPD</sequence>
<dbReference type="NCBIfam" id="TIGR00152">
    <property type="entry name" value="dephospho-CoA kinase"/>
    <property type="match status" value="1"/>
</dbReference>
<name>A0A382T5F0_9ZZZZ</name>
<dbReference type="GO" id="GO:0005524">
    <property type="term" value="F:ATP binding"/>
    <property type="evidence" value="ECO:0007669"/>
    <property type="project" value="UniProtKB-KW"/>
</dbReference>
<organism evidence="3">
    <name type="scientific">marine metagenome</name>
    <dbReference type="NCBI Taxonomy" id="408172"/>
    <lineage>
        <taxon>unclassified sequences</taxon>
        <taxon>metagenomes</taxon>
        <taxon>ecological metagenomes</taxon>
    </lineage>
</organism>
<dbReference type="EMBL" id="UINC01133597">
    <property type="protein sequence ID" value="SVD16618.1"/>
    <property type="molecule type" value="Genomic_DNA"/>
</dbReference>
<dbReference type="InterPro" id="IPR027417">
    <property type="entry name" value="P-loop_NTPase"/>
</dbReference>
<dbReference type="Pfam" id="PF01121">
    <property type="entry name" value="CoaE"/>
    <property type="match status" value="1"/>
</dbReference>
<reference evidence="3" key="1">
    <citation type="submission" date="2018-05" db="EMBL/GenBank/DDBJ databases">
        <authorList>
            <person name="Lanie J.A."/>
            <person name="Ng W.-L."/>
            <person name="Kazmierczak K.M."/>
            <person name="Andrzejewski T.M."/>
            <person name="Davidsen T.M."/>
            <person name="Wayne K.J."/>
            <person name="Tettelin H."/>
            <person name="Glass J.I."/>
            <person name="Rusch D."/>
            <person name="Podicherti R."/>
            <person name="Tsui H.-C.T."/>
            <person name="Winkler M.E."/>
        </authorList>
    </citation>
    <scope>NUCLEOTIDE SEQUENCE</scope>
</reference>
<evidence type="ECO:0000256" key="1">
    <source>
        <dbReference type="ARBA" id="ARBA00022741"/>
    </source>
</evidence>
<evidence type="ECO:0000313" key="3">
    <source>
        <dbReference type="EMBL" id="SVD16618.1"/>
    </source>
</evidence>
<evidence type="ECO:0000256" key="2">
    <source>
        <dbReference type="ARBA" id="ARBA00022840"/>
    </source>
</evidence>
<dbReference type="GO" id="GO:0015937">
    <property type="term" value="P:coenzyme A biosynthetic process"/>
    <property type="evidence" value="ECO:0007669"/>
    <property type="project" value="InterPro"/>
</dbReference>
<dbReference type="PANTHER" id="PTHR10695:SF46">
    <property type="entry name" value="BIFUNCTIONAL COENZYME A SYNTHASE-RELATED"/>
    <property type="match status" value="1"/>
</dbReference>
<dbReference type="AlphaFoldDB" id="A0A382T5F0"/>
<keyword evidence="2" id="KW-0067">ATP-binding</keyword>
<gene>
    <name evidence="3" type="ORF">METZ01_LOCUS369472</name>
</gene>
<dbReference type="Gene3D" id="3.40.50.300">
    <property type="entry name" value="P-loop containing nucleotide triphosphate hydrolases"/>
    <property type="match status" value="1"/>
</dbReference>
<dbReference type="GO" id="GO:0004140">
    <property type="term" value="F:dephospho-CoA kinase activity"/>
    <property type="evidence" value="ECO:0007669"/>
    <property type="project" value="InterPro"/>
</dbReference>
<dbReference type="SUPFAM" id="SSF52540">
    <property type="entry name" value="P-loop containing nucleoside triphosphate hydrolases"/>
    <property type="match status" value="1"/>
</dbReference>
<dbReference type="PROSITE" id="PS51219">
    <property type="entry name" value="DPCK"/>
    <property type="match status" value="1"/>
</dbReference>
<dbReference type="InterPro" id="IPR001977">
    <property type="entry name" value="Depp_CoAkinase"/>
</dbReference>
<dbReference type="CDD" id="cd02022">
    <property type="entry name" value="DPCK"/>
    <property type="match status" value="1"/>
</dbReference>
<accession>A0A382T5F0</accession>
<dbReference type="PANTHER" id="PTHR10695">
    <property type="entry name" value="DEPHOSPHO-COA KINASE-RELATED"/>
    <property type="match status" value="1"/>
</dbReference>